<evidence type="ECO:0000256" key="8">
    <source>
        <dbReference type="RuleBase" id="RU369061"/>
    </source>
</evidence>
<evidence type="ECO:0000256" key="3">
    <source>
        <dbReference type="ARBA" id="ARBA00022741"/>
    </source>
</evidence>
<dbReference type="GO" id="GO:0044281">
    <property type="term" value="P:small molecule metabolic process"/>
    <property type="evidence" value="ECO:0007669"/>
    <property type="project" value="UniProtKB-ARBA"/>
</dbReference>
<evidence type="ECO:0000313" key="10">
    <source>
        <dbReference type="EMBL" id="SES33995.1"/>
    </source>
</evidence>
<dbReference type="PANTHER" id="PTHR46566:SF1">
    <property type="entry name" value="1-PHOSPHOFRUCTOKINASE"/>
    <property type="match status" value="1"/>
</dbReference>
<dbReference type="Proteomes" id="UP000198571">
    <property type="component" value="Unassembled WGS sequence"/>
</dbReference>
<accession>A0A1H9WJD9</accession>
<dbReference type="RefSeq" id="WP_093054808.1">
    <property type="nucleotide sequence ID" value="NZ_FOGT01000017.1"/>
</dbReference>
<keyword evidence="7" id="KW-0423">Lactose metabolism</keyword>
<keyword evidence="11" id="KW-1185">Reference proteome</keyword>
<gene>
    <name evidence="10" type="ORF">SAMN05518684_11773</name>
</gene>
<dbReference type="FunFam" id="3.40.1190.20:FF:000001">
    <property type="entry name" value="Phosphofructokinase"/>
    <property type="match status" value="1"/>
</dbReference>
<dbReference type="GO" id="GO:0016052">
    <property type="term" value="P:carbohydrate catabolic process"/>
    <property type="evidence" value="ECO:0007669"/>
    <property type="project" value="UniProtKB-ARBA"/>
</dbReference>
<dbReference type="PIRSF" id="PIRSF000535">
    <property type="entry name" value="1PFK/6PFK/LacC"/>
    <property type="match status" value="1"/>
</dbReference>
<evidence type="ECO:0000256" key="5">
    <source>
        <dbReference type="ARBA" id="ARBA00022840"/>
    </source>
</evidence>
<reference evidence="11" key="1">
    <citation type="submission" date="2016-10" db="EMBL/GenBank/DDBJ databases">
        <authorList>
            <person name="Varghese N."/>
            <person name="Submissions S."/>
        </authorList>
    </citation>
    <scope>NUCLEOTIDE SEQUENCE [LARGE SCALE GENOMIC DNA]</scope>
    <source>
        <strain evidence="11">S9</strain>
    </source>
</reference>
<dbReference type="STRING" id="1601833.SAMN05518684_11773"/>
<comment type="pathway">
    <text evidence="7">Carbohydrate metabolism; D-tagatose 6-phosphate degradation; D-glyceraldehyde 3-phosphate and glycerone phosphate from D-tagatose 6-phosphate: step 1/2.</text>
</comment>
<dbReference type="InterPro" id="IPR011611">
    <property type="entry name" value="PfkB_dom"/>
</dbReference>
<dbReference type="PANTHER" id="PTHR46566">
    <property type="entry name" value="1-PHOSPHOFRUCTOKINASE-RELATED"/>
    <property type="match status" value="1"/>
</dbReference>
<dbReference type="AlphaFoldDB" id="A0A1H9WJD9"/>
<dbReference type="UniPathway" id="UPA00704">
    <property type="reaction ID" value="UER00715"/>
</dbReference>
<evidence type="ECO:0000256" key="4">
    <source>
        <dbReference type="ARBA" id="ARBA00022777"/>
    </source>
</evidence>
<dbReference type="Pfam" id="PF00294">
    <property type="entry name" value="PfkB"/>
    <property type="match status" value="1"/>
</dbReference>
<comment type="function">
    <text evidence="8">Catalyzes the ATP-dependent phosphorylation of fructose-l-phosphate to fructose-l,6-bisphosphate.</text>
</comment>
<dbReference type="NCBIfam" id="TIGR03168">
    <property type="entry name" value="1-PFK"/>
    <property type="match status" value="1"/>
</dbReference>
<dbReference type="InterPro" id="IPR022463">
    <property type="entry name" value="1-PFruKinase"/>
</dbReference>
<evidence type="ECO:0000256" key="7">
    <source>
        <dbReference type="PIRNR" id="PIRNR000535"/>
    </source>
</evidence>
<dbReference type="GO" id="GO:0009024">
    <property type="term" value="F:tagatose-6-phosphate kinase activity"/>
    <property type="evidence" value="ECO:0007669"/>
    <property type="project" value="UniProtKB-EC"/>
</dbReference>
<dbReference type="PROSITE" id="PS00583">
    <property type="entry name" value="PFKB_KINASES_1"/>
    <property type="match status" value="1"/>
</dbReference>
<dbReference type="GO" id="GO:0005988">
    <property type="term" value="P:lactose metabolic process"/>
    <property type="evidence" value="ECO:0007669"/>
    <property type="project" value="UniProtKB-KW"/>
</dbReference>
<comment type="catalytic activity">
    <reaction evidence="7">
        <text>D-tagatofuranose 6-phosphate + ATP = D-tagatofuranose 1,6-bisphosphate + ADP + H(+)</text>
        <dbReference type="Rhea" id="RHEA:12420"/>
        <dbReference type="ChEBI" id="CHEBI:15378"/>
        <dbReference type="ChEBI" id="CHEBI:30616"/>
        <dbReference type="ChEBI" id="CHEBI:58694"/>
        <dbReference type="ChEBI" id="CHEBI:58695"/>
        <dbReference type="ChEBI" id="CHEBI:456216"/>
        <dbReference type="EC" id="2.7.1.144"/>
    </reaction>
</comment>
<dbReference type="GO" id="GO:0005524">
    <property type="term" value="F:ATP binding"/>
    <property type="evidence" value="ECO:0007669"/>
    <property type="project" value="UniProtKB-UniRule"/>
</dbReference>
<evidence type="ECO:0000259" key="9">
    <source>
        <dbReference type="Pfam" id="PF00294"/>
    </source>
</evidence>
<keyword evidence="5 7" id="KW-0067">ATP-binding</keyword>
<dbReference type="EMBL" id="FOGT01000017">
    <property type="protein sequence ID" value="SES33995.1"/>
    <property type="molecule type" value="Genomic_DNA"/>
</dbReference>
<sequence length="303" mass="32741">MIYTVTINPSVDCLMEVENFHLGKTNRASTQKMVPGGKGINVSRVLKNLGTRSEALGFIGGFTGAFIKDELEKESVFSSFIETEGNTRINVKMKTDTETEINGKAQEISNEHIQKLLIQLDELKSEDLLILSGSLPSTLPADLYNTIINRLNEKNIYVCVDTSGEPLKAAMKASPYMIKPNQAELEQLYEENVKNLDDAVKLARKAMADGARHVLVSMGGEGAALVTKNESYKAAVPKGTLINSVGAGDSMVAGFIHILTQSGSLEEAFKYSVAAGSATAFSNGFCSAEDVEKLLPEVLIEKV</sequence>
<dbReference type="EC" id="2.7.1.144" evidence="7"/>
<dbReference type="PROSITE" id="PS00584">
    <property type="entry name" value="PFKB_KINASES_2"/>
    <property type="match status" value="1"/>
</dbReference>
<name>A0A1H9WJD9_9BACI</name>
<comment type="catalytic activity">
    <reaction evidence="6 8">
        <text>beta-D-fructose 1-phosphate + ATP = beta-D-fructose 1,6-bisphosphate + ADP + H(+)</text>
        <dbReference type="Rhea" id="RHEA:14213"/>
        <dbReference type="ChEBI" id="CHEBI:15378"/>
        <dbReference type="ChEBI" id="CHEBI:30616"/>
        <dbReference type="ChEBI" id="CHEBI:32966"/>
        <dbReference type="ChEBI" id="CHEBI:138881"/>
        <dbReference type="ChEBI" id="CHEBI:456216"/>
        <dbReference type="EC" id="2.7.1.56"/>
    </reaction>
</comment>
<dbReference type="GO" id="GO:0005829">
    <property type="term" value="C:cytosol"/>
    <property type="evidence" value="ECO:0007669"/>
    <property type="project" value="TreeGrafter"/>
</dbReference>
<dbReference type="InterPro" id="IPR017583">
    <property type="entry name" value="Tagatose/fructose_Pkinase"/>
</dbReference>
<dbReference type="NCBIfam" id="TIGR03828">
    <property type="entry name" value="pfkB"/>
    <property type="match status" value="1"/>
</dbReference>
<keyword evidence="4 8" id="KW-0418">Kinase</keyword>
<organism evidence="10 11">
    <name type="scientific">Salipaludibacillus aurantiacus</name>
    <dbReference type="NCBI Taxonomy" id="1601833"/>
    <lineage>
        <taxon>Bacteria</taxon>
        <taxon>Bacillati</taxon>
        <taxon>Bacillota</taxon>
        <taxon>Bacilli</taxon>
        <taxon>Bacillales</taxon>
        <taxon>Bacillaceae</taxon>
    </lineage>
</organism>
<comment type="similarity">
    <text evidence="1">Belongs to the carbohydrate kinase pfkB family.</text>
</comment>
<evidence type="ECO:0000256" key="1">
    <source>
        <dbReference type="ARBA" id="ARBA00005380"/>
    </source>
</evidence>
<dbReference type="OrthoDB" id="9801219at2"/>
<dbReference type="Gene3D" id="3.40.1190.20">
    <property type="match status" value="1"/>
</dbReference>
<dbReference type="InterPro" id="IPR029056">
    <property type="entry name" value="Ribokinase-like"/>
</dbReference>
<dbReference type="GO" id="GO:2001059">
    <property type="term" value="P:D-tagatose 6-phosphate catabolic process"/>
    <property type="evidence" value="ECO:0007669"/>
    <property type="project" value="UniProtKB-UniPathway"/>
</dbReference>
<dbReference type="SUPFAM" id="SSF53613">
    <property type="entry name" value="Ribokinase-like"/>
    <property type="match status" value="1"/>
</dbReference>
<feature type="domain" description="Carbohydrate kinase PfkB" evidence="9">
    <location>
        <begin position="12"/>
        <end position="286"/>
    </location>
</feature>
<dbReference type="CDD" id="cd01164">
    <property type="entry name" value="FruK_PfkB_like"/>
    <property type="match status" value="1"/>
</dbReference>
<evidence type="ECO:0000256" key="6">
    <source>
        <dbReference type="ARBA" id="ARBA00047745"/>
    </source>
</evidence>
<dbReference type="InterPro" id="IPR002173">
    <property type="entry name" value="Carboh/pur_kinase_PfkB_CS"/>
</dbReference>
<dbReference type="GO" id="GO:0008662">
    <property type="term" value="F:1-phosphofructokinase activity"/>
    <property type="evidence" value="ECO:0007669"/>
    <property type="project" value="UniProtKB-UniRule"/>
</dbReference>
<proteinExistence type="inferred from homology"/>
<protein>
    <recommendedName>
        <fullName evidence="7">Tagatose-6-phosphate kinase</fullName>
        <ecNumber evidence="7">2.7.1.144</ecNumber>
    </recommendedName>
</protein>
<evidence type="ECO:0000313" key="11">
    <source>
        <dbReference type="Proteomes" id="UP000198571"/>
    </source>
</evidence>
<comment type="similarity">
    <text evidence="7">Belongs to the carbohydrate kinase PfkB family. LacC subfamily.</text>
</comment>
<evidence type="ECO:0000256" key="2">
    <source>
        <dbReference type="ARBA" id="ARBA00022679"/>
    </source>
</evidence>
<keyword evidence="2 7" id="KW-0808">Transferase</keyword>
<keyword evidence="3 7" id="KW-0547">Nucleotide-binding</keyword>